<feature type="chain" id="PRO_5045633694" description="SPOR domain-containing protein" evidence="9">
    <location>
        <begin position="29"/>
        <end position="497"/>
    </location>
</feature>
<evidence type="ECO:0000256" key="6">
    <source>
        <dbReference type="ARBA" id="ARBA00023316"/>
    </source>
</evidence>
<evidence type="ECO:0000256" key="2">
    <source>
        <dbReference type="ARBA" id="ARBA00022729"/>
    </source>
</evidence>
<evidence type="ECO:0000256" key="4">
    <source>
        <dbReference type="ARBA" id="ARBA00022960"/>
    </source>
</evidence>
<dbReference type="Pfam" id="PF00768">
    <property type="entry name" value="Peptidase_S11"/>
    <property type="match status" value="1"/>
</dbReference>
<keyword evidence="2 9" id="KW-0732">Signal</keyword>
<dbReference type="PANTHER" id="PTHR21581:SF6">
    <property type="entry name" value="TRAFFICKING PROTEIN PARTICLE COMPLEX SUBUNIT 12"/>
    <property type="match status" value="1"/>
</dbReference>
<dbReference type="PANTHER" id="PTHR21581">
    <property type="entry name" value="D-ALANYL-D-ALANINE CARBOXYPEPTIDASE"/>
    <property type="match status" value="1"/>
</dbReference>
<protein>
    <recommendedName>
        <fullName evidence="10">SPOR domain-containing protein</fullName>
    </recommendedName>
</protein>
<comment type="similarity">
    <text evidence="1 7">Belongs to the peptidase S11 family.</text>
</comment>
<evidence type="ECO:0000256" key="3">
    <source>
        <dbReference type="ARBA" id="ARBA00022801"/>
    </source>
</evidence>
<dbReference type="Gene3D" id="3.40.710.10">
    <property type="entry name" value="DD-peptidase/beta-lactamase superfamily"/>
    <property type="match status" value="1"/>
</dbReference>
<keyword evidence="3" id="KW-0378">Hydrolase</keyword>
<dbReference type="SUPFAM" id="SSF56601">
    <property type="entry name" value="beta-lactamase/transpeptidase-like"/>
    <property type="match status" value="1"/>
</dbReference>
<dbReference type="PROSITE" id="PS51724">
    <property type="entry name" value="SPOR"/>
    <property type="match status" value="1"/>
</dbReference>
<feature type="region of interest" description="Disordered" evidence="8">
    <location>
        <begin position="315"/>
        <end position="358"/>
    </location>
</feature>
<feature type="signal peptide" evidence="9">
    <location>
        <begin position="1"/>
        <end position="28"/>
    </location>
</feature>
<dbReference type="SUPFAM" id="SSF110997">
    <property type="entry name" value="Sporulation related repeat"/>
    <property type="match status" value="1"/>
</dbReference>
<dbReference type="Pfam" id="PF05036">
    <property type="entry name" value="SPOR"/>
    <property type="match status" value="1"/>
</dbReference>
<dbReference type="EMBL" id="BPRB01000073">
    <property type="protein sequence ID" value="GJE59321.1"/>
    <property type="molecule type" value="Genomic_DNA"/>
</dbReference>
<dbReference type="InterPro" id="IPR001967">
    <property type="entry name" value="Peptidase_S11_N"/>
</dbReference>
<reference evidence="11" key="1">
    <citation type="journal article" date="2021" name="Front. Microbiol.">
        <title>Comprehensive Comparative Genomics and Phenotyping of Methylobacterium Species.</title>
        <authorList>
            <person name="Alessa O."/>
            <person name="Ogura Y."/>
            <person name="Fujitani Y."/>
            <person name="Takami H."/>
            <person name="Hayashi T."/>
            <person name="Sahin N."/>
            <person name="Tani A."/>
        </authorList>
    </citation>
    <scope>NUCLEOTIDE SEQUENCE</scope>
    <source>
        <strain evidence="11">DSM 23632</strain>
    </source>
</reference>
<dbReference type="InterPro" id="IPR036680">
    <property type="entry name" value="SPOR-like_sf"/>
</dbReference>
<evidence type="ECO:0000313" key="11">
    <source>
        <dbReference type="EMBL" id="GJE59321.1"/>
    </source>
</evidence>
<organism evidence="11 12">
    <name type="scientific">Methylobacterium trifolii</name>
    <dbReference type="NCBI Taxonomy" id="1003092"/>
    <lineage>
        <taxon>Bacteria</taxon>
        <taxon>Pseudomonadati</taxon>
        <taxon>Pseudomonadota</taxon>
        <taxon>Alphaproteobacteria</taxon>
        <taxon>Hyphomicrobiales</taxon>
        <taxon>Methylobacteriaceae</taxon>
        <taxon>Methylobacterium</taxon>
    </lineage>
</organism>
<accession>A0ABQ4TW99</accession>
<evidence type="ECO:0000313" key="12">
    <source>
        <dbReference type="Proteomes" id="UP001055057"/>
    </source>
</evidence>
<dbReference type="InterPro" id="IPR018044">
    <property type="entry name" value="Peptidase_S11"/>
</dbReference>
<keyword evidence="12" id="KW-1185">Reference proteome</keyword>
<reference evidence="11" key="2">
    <citation type="submission" date="2021-08" db="EMBL/GenBank/DDBJ databases">
        <authorList>
            <person name="Tani A."/>
            <person name="Ola A."/>
            <person name="Ogura Y."/>
            <person name="Katsura K."/>
            <person name="Hayashi T."/>
        </authorList>
    </citation>
    <scope>NUCLEOTIDE SEQUENCE</scope>
    <source>
        <strain evidence="11">DSM 23632</strain>
    </source>
</reference>
<keyword evidence="4" id="KW-0133">Cell shape</keyword>
<proteinExistence type="inferred from homology"/>
<dbReference type="Proteomes" id="UP001055057">
    <property type="component" value="Unassembled WGS sequence"/>
</dbReference>
<comment type="caution">
    <text evidence="11">The sequence shown here is derived from an EMBL/GenBank/DDBJ whole genome shotgun (WGS) entry which is preliminary data.</text>
</comment>
<keyword evidence="5" id="KW-0573">Peptidoglycan synthesis</keyword>
<sequence length="497" mass="52151">MRSVPSRSRTAPAIPAALLAAAVLTALASPAEARRRGHHARTGGGYNPPYAAMVVDVKSGKTLHAVNEDALRHPASITKVMTLYMLFEQMEKGRFALDSELTISARAAAQAPSKLGLRPGSTIEVEDAIKAIVTKSANDVACAIGENISGSEERFAQAMTAKAHALGMSRTNYANASGLPDADQVTTARDLTILARAIQDRFPRYYRYFQTRAFAFRGRTIGNHNHLLGRVEGVDGIKTGYTRDSGFNLMTAAKSDDRQIVAIVLGGKSGASRDRIMADLVRASLPRAYAGARQAPAAVEVAERARPAVVADAVSRTRTQMASADDEVETTSSTDRAQPLDIVPNRSTLTPGSAGTWKAGAQGLPKAAQAYAGANGGQAPFPGASGSKSDARLASVEGPAARAEAPKPLAGARVVPTAWVIQLGAMDDEGKAKSVLADARSRVGGSLSKAAPYTVKVEHGGATLYRARFSGFSEQDAAQDACSALKRNGFNCFATRS</sequence>
<dbReference type="InterPro" id="IPR007730">
    <property type="entry name" value="SPOR-like_dom"/>
</dbReference>
<evidence type="ECO:0000256" key="1">
    <source>
        <dbReference type="ARBA" id="ARBA00007164"/>
    </source>
</evidence>
<evidence type="ECO:0000256" key="8">
    <source>
        <dbReference type="SAM" id="MobiDB-lite"/>
    </source>
</evidence>
<name>A0ABQ4TW99_9HYPH</name>
<evidence type="ECO:0000259" key="10">
    <source>
        <dbReference type="PROSITE" id="PS51724"/>
    </source>
</evidence>
<evidence type="ECO:0000256" key="5">
    <source>
        <dbReference type="ARBA" id="ARBA00022984"/>
    </source>
</evidence>
<feature type="domain" description="SPOR" evidence="10">
    <location>
        <begin position="413"/>
        <end position="497"/>
    </location>
</feature>
<evidence type="ECO:0000256" key="9">
    <source>
        <dbReference type="SAM" id="SignalP"/>
    </source>
</evidence>
<dbReference type="RefSeq" id="WP_238181903.1">
    <property type="nucleotide sequence ID" value="NZ_BPRB01000073.1"/>
</dbReference>
<dbReference type="PRINTS" id="PR00725">
    <property type="entry name" value="DADACBPTASE1"/>
</dbReference>
<evidence type="ECO:0000256" key="7">
    <source>
        <dbReference type="RuleBase" id="RU004016"/>
    </source>
</evidence>
<dbReference type="Gene3D" id="3.30.70.1070">
    <property type="entry name" value="Sporulation related repeat"/>
    <property type="match status" value="1"/>
</dbReference>
<dbReference type="InterPro" id="IPR012338">
    <property type="entry name" value="Beta-lactam/transpept-like"/>
</dbReference>
<gene>
    <name evidence="11" type="ORF">MPOCJGCO_1409</name>
</gene>
<keyword evidence="6" id="KW-0961">Cell wall biogenesis/degradation</keyword>